<evidence type="ECO:0000256" key="8">
    <source>
        <dbReference type="ARBA" id="ARBA00023136"/>
    </source>
</evidence>
<evidence type="ECO:0000313" key="14">
    <source>
        <dbReference type="EMBL" id="SKC50609.1"/>
    </source>
</evidence>
<feature type="transmembrane region" description="Helical" evidence="9">
    <location>
        <begin position="360"/>
        <end position="382"/>
    </location>
</feature>
<evidence type="ECO:0000256" key="1">
    <source>
        <dbReference type="ARBA" id="ARBA00004651"/>
    </source>
</evidence>
<dbReference type="Pfam" id="PF22599">
    <property type="entry name" value="SecDF_P1_head"/>
    <property type="match status" value="1"/>
</dbReference>
<dbReference type="GO" id="GO:0043952">
    <property type="term" value="P:protein transport by the Sec complex"/>
    <property type="evidence" value="ECO:0007669"/>
    <property type="project" value="UniProtKB-UniRule"/>
</dbReference>
<evidence type="ECO:0000313" key="15">
    <source>
        <dbReference type="Proteomes" id="UP000190857"/>
    </source>
</evidence>
<evidence type="ECO:0000256" key="9">
    <source>
        <dbReference type="HAMAP-Rule" id="MF_01463"/>
    </source>
</evidence>
<dbReference type="Gene3D" id="3.30.70.3220">
    <property type="match status" value="1"/>
</dbReference>
<organism evidence="14 15">
    <name type="scientific">Okibacterium fritillariae</name>
    <dbReference type="NCBI Taxonomy" id="123320"/>
    <lineage>
        <taxon>Bacteria</taxon>
        <taxon>Bacillati</taxon>
        <taxon>Actinomycetota</taxon>
        <taxon>Actinomycetes</taxon>
        <taxon>Micrococcales</taxon>
        <taxon>Microbacteriaceae</taxon>
        <taxon>Okibacterium</taxon>
    </lineage>
</organism>
<evidence type="ECO:0000256" key="6">
    <source>
        <dbReference type="ARBA" id="ARBA00022989"/>
    </source>
</evidence>
<feature type="compositionally biased region" description="Basic and acidic residues" evidence="10">
    <location>
        <begin position="534"/>
        <end position="556"/>
    </location>
</feature>
<feature type="transmembrane region" description="Helical" evidence="9">
    <location>
        <begin position="463"/>
        <end position="482"/>
    </location>
</feature>
<feature type="transmembrane region" description="Helical" evidence="9">
    <location>
        <begin position="440"/>
        <end position="457"/>
    </location>
</feature>
<dbReference type="InterPro" id="IPR005791">
    <property type="entry name" value="SecD"/>
</dbReference>
<feature type="compositionally biased region" description="Low complexity" evidence="10">
    <location>
        <begin position="558"/>
        <end position="571"/>
    </location>
</feature>
<dbReference type="InterPro" id="IPR055344">
    <property type="entry name" value="SecD_SecF_C_bact"/>
</dbReference>
<dbReference type="GO" id="GO:0065002">
    <property type="term" value="P:intracellular protein transmembrane transport"/>
    <property type="evidence" value="ECO:0007669"/>
    <property type="project" value="UniProtKB-UniRule"/>
</dbReference>
<evidence type="ECO:0000256" key="3">
    <source>
        <dbReference type="ARBA" id="ARBA00022475"/>
    </source>
</evidence>
<dbReference type="InterPro" id="IPR054384">
    <property type="entry name" value="SecDF_P1_head"/>
</dbReference>
<evidence type="ECO:0000256" key="4">
    <source>
        <dbReference type="ARBA" id="ARBA00022692"/>
    </source>
</evidence>
<dbReference type="InterPro" id="IPR048631">
    <property type="entry name" value="SecD_1st"/>
</dbReference>
<feature type="transmembrane region" description="Helical" evidence="9">
    <location>
        <begin position="388"/>
        <end position="411"/>
    </location>
</feature>
<keyword evidence="5 9" id="KW-0653">Protein transport</keyword>
<dbReference type="Pfam" id="PF02355">
    <property type="entry name" value="SecD_SecF_C"/>
    <property type="match status" value="1"/>
</dbReference>
<keyword evidence="4 9" id="KW-0812">Transmembrane</keyword>
<dbReference type="GO" id="GO:0015450">
    <property type="term" value="F:protein-transporting ATPase activity"/>
    <property type="evidence" value="ECO:0007669"/>
    <property type="project" value="InterPro"/>
</dbReference>
<dbReference type="GO" id="GO:0005886">
    <property type="term" value="C:plasma membrane"/>
    <property type="evidence" value="ECO:0007669"/>
    <property type="project" value="UniProtKB-SubCell"/>
</dbReference>
<dbReference type="InterPro" id="IPR022813">
    <property type="entry name" value="SecD/SecF_arch_bac"/>
</dbReference>
<dbReference type="Proteomes" id="UP000190857">
    <property type="component" value="Unassembled WGS sequence"/>
</dbReference>
<reference evidence="14 15" key="1">
    <citation type="submission" date="2017-02" db="EMBL/GenBank/DDBJ databases">
        <authorList>
            <person name="Peterson S.W."/>
        </authorList>
    </citation>
    <scope>NUCLEOTIDE SEQUENCE [LARGE SCALE GENOMIC DNA]</scope>
    <source>
        <strain evidence="14 15">VKM Ac-2059</strain>
    </source>
</reference>
<comment type="similarity">
    <text evidence="9">Belongs to the SecD/SecF family. SecD subfamily.</text>
</comment>
<evidence type="ECO:0000259" key="12">
    <source>
        <dbReference type="Pfam" id="PF21760"/>
    </source>
</evidence>
<keyword evidence="3 9" id="KW-1003">Cell membrane</keyword>
<evidence type="ECO:0000256" key="10">
    <source>
        <dbReference type="SAM" id="MobiDB-lite"/>
    </source>
</evidence>
<dbReference type="GO" id="GO:0006605">
    <property type="term" value="P:protein targeting"/>
    <property type="evidence" value="ECO:0007669"/>
    <property type="project" value="UniProtKB-UniRule"/>
</dbReference>
<feature type="region of interest" description="Disordered" evidence="10">
    <location>
        <begin position="523"/>
        <end position="577"/>
    </location>
</feature>
<feature type="domain" description="Protein export membrane protein SecD/SecF C-terminal" evidence="11">
    <location>
        <begin position="315"/>
        <end position="491"/>
    </location>
</feature>
<evidence type="ECO:0000259" key="11">
    <source>
        <dbReference type="Pfam" id="PF02355"/>
    </source>
</evidence>
<dbReference type="InterPro" id="IPR048634">
    <property type="entry name" value="SecD_SecF_C"/>
</dbReference>
<dbReference type="Gene3D" id="3.30.1360.200">
    <property type="match status" value="1"/>
</dbReference>
<comment type="subcellular location">
    <subcellularLocation>
        <location evidence="1 9">Cell membrane</location>
        <topology evidence="1 9">Multi-pass membrane protein</topology>
    </subcellularLocation>
</comment>
<keyword evidence="8 9" id="KW-0472">Membrane</keyword>
<keyword evidence="7 9" id="KW-0811">Translocation</keyword>
<evidence type="ECO:0000259" key="13">
    <source>
        <dbReference type="Pfam" id="PF22599"/>
    </source>
</evidence>
<evidence type="ECO:0000256" key="5">
    <source>
        <dbReference type="ARBA" id="ARBA00022927"/>
    </source>
</evidence>
<feature type="domain" description="SecDF P1 head subdomain" evidence="13">
    <location>
        <begin position="201"/>
        <end position="314"/>
    </location>
</feature>
<keyword evidence="15" id="KW-1185">Reference proteome</keyword>
<evidence type="ECO:0000256" key="7">
    <source>
        <dbReference type="ARBA" id="ARBA00023010"/>
    </source>
</evidence>
<feature type="transmembrane region" description="Helical" evidence="9">
    <location>
        <begin position="333"/>
        <end position="353"/>
    </location>
</feature>
<proteinExistence type="inferred from homology"/>
<gene>
    <name evidence="9" type="primary">secD</name>
    <name evidence="14" type="ORF">SAMN06309945_1533</name>
</gene>
<comment type="caution">
    <text evidence="9">Lacks conserved residue(s) required for the propagation of feature annotation.</text>
</comment>
<protein>
    <recommendedName>
        <fullName evidence="9">Protein translocase subunit SecD</fullName>
    </recommendedName>
</protein>
<evidence type="ECO:0000256" key="2">
    <source>
        <dbReference type="ARBA" id="ARBA00022448"/>
    </source>
</evidence>
<dbReference type="AlphaFoldDB" id="A0A1T5JGN8"/>
<feature type="region of interest" description="Disordered" evidence="10">
    <location>
        <begin position="132"/>
        <end position="154"/>
    </location>
</feature>
<comment type="function">
    <text evidence="9">Part of the Sec protein translocase complex. Interacts with the SecYEG preprotein conducting channel. SecDF uses the proton motive force (PMF) to complete protein translocation after the ATP-dependent function of SecA.</text>
</comment>
<dbReference type="HAMAP" id="MF_01463_B">
    <property type="entry name" value="SecD_B"/>
    <property type="match status" value="1"/>
</dbReference>
<dbReference type="Pfam" id="PF21760">
    <property type="entry name" value="SecD_1st"/>
    <property type="match status" value="1"/>
</dbReference>
<dbReference type="SUPFAM" id="SSF82866">
    <property type="entry name" value="Multidrug efflux transporter AcrB transmembrane domain"/>
    <property type="match status" value="1"/>
</dbReference>
<dbReference type="PANTHER" id="PTHR30081">
    <property type="entry name" value="PROTEIN-EXPORT MEMBRANE PROTEIN SEC"/>
    <property type="match status" value="1"/>
</dbReference>
<dbReference type="NCBIfam" id="TIGR01129">
    <property type="entry name" value="secD"/>
    <property type="match status" value="1"/>
</dbReference>
<name>A0A1T5JGN8_9MICO</name>
<sequence>MRKAWRSLSWLGVIVLVLFGVLASGVIWSNASWMPKLALDLQGGTQIILAPQLQGGEQITNEQLTQAVSIIRQRVDASGVSEAEVTTEGGQNIVVSIPGEADEETRNRIESSAKLEFRPVLVAGAPANTFVGDDGQSTPFPSPDPGLVATPTAAPTNGSDLAYVTPALQAQFQAYDCANPPSDEDQAPADQPLITCDDAGSAKYILGPVELDGSAITDATNGLQTTQSGGSTGQWAVNITLDGKGSDVFAQISQRLYGAQAPLNQFAFVLDGKVLSAPSMNGLITDGKPSITGSFTQETSKTLADQLKYGALPISFTVQSSDTISATLGSSQLTIGLIAGLIGLILVVIYTLFQYRLLGFVTIASLIVAGILTYLSIALLSWSEGYRLSLAGVAGLIVAIGFTADSFIVYFERIRDELRDGRGLESAVEAGWRRAKRTIYASKGVNVLAAVVLYVLAVGNVRGFAFTLGLTTIIDILVVILFTHPMLQLLAQTRFFSSGHKLSGLDPNALGAVYRGRAQFRTPTDVPGSKVAKSSREAERRQTIAERKRAEQERESVSAGAATRSDDAATTSKKKDA</sequence>
<keyword evidence="6 9" id="KW-1133">Transmembrane helix</keyword>
<dbReference type="EMBL" id="FUZP01000001">
    <property type="protein sequence ID" value="SKC50609.1"/>
    <property type="molecule type" value="Genomic_DNA"/>
</dbReference>
<dbReference type="STRING" id="123320.SAMN06309945_1533"/>
<accession>A0A1T5JGN8</accession>
<comment type="subunit">
    <text evidence="9">Forms a complex with SecF. Part of the essential Sec protein translocation apparatus which comprises SecA, SecYEG and auxiliary proteins SecDF. Other proteins may also be involved.</text>
</comment>
<dbReference type="PANTHER" id="PTHR30081:SF1">
    <property type="entry name" value="PROTEIN TRANSLOCASE SUBUNIT SECD"/>
    <property type="match status" value="1"/>
</dbReference>
<dbReference type="NCBIfam" id="TIGR00916">
    <property type="entry name" value="2A0604s01"/>
    <property type="match status" value="1"/>
</dbReference>
<keyword evidence="2 9" id="KW-0813">Transport</keyword>
<feature type="domain" description="Protein translocase subunit SecDF P1" evidence="12">
    <location>
        <begin position="65"/>
        <end position="120"/>
    </location>
</feature>